<protein>
    <submittedName>
        <fullName evidence="3">Uncharacterized iron-regulated membrane protein</fullName>
    </submittedName>
</protein>
<keyword evidence="1" id="KW-1133">Transmembrane helix</keyword>
<feature type="transmembrane region" description="Helical" evidence="1">
    <location>
        <begin position="159"/>
        <end position="179"/>
    </location>
</feature>
<reference evidence="3 4" key="1">
    <citation type="submission" date="2016-10" db="EMBL/GenBank/DDBJ databases">
        <authorList>
            <person name="de Groot N.N."/>
        </authorList>
    </citation>
    <scope>NUCLEOTIDE SEQUENCE [LARGE SCALE GENOMIC DNA]</scope>
    <source>
        <strain evidence="3 4">DSM 45514</strain>
    </source>
</reference>
<dbReference type="PANTHER" id="PTHR34219">
    <property type="entry name" value="IRON-REGULATED INNER MEMBRANE PROTEIN-RELATED"/>
    <property type="match status" value="1"/>
</dbReference>
<dbReference type="Proteomes" id="UP000199387">
    <property type="component" value="Unassembled WGS sequence"/>
</dbReference>
<feature type="transmembrane region" description="Helical" evidence="1">
    <location>
        <begin position="207"/>
        <end position="229"/>
    </location>
</feature>
<dbReference type="InterPro" id="IPR005625">
    <property type="entry name" value="PepSY-ass_TM"/>
</dbReference>
<gene>
    <name evidence="3" type="ORF">SAMN04488112_12925</name>
</gene>
<keyword evidence="1" id="KW-0812">Transmembrane</keyword>
<evidence type="ECO:0000256" key="1">
    <source>
        <dbReference type="SAM" id="Phobius"/>
    </source>
</evidence>
<feature type="transmembrane region" description="Helical" evidence="1">
    <location>
        <begin position="428"/>
        <end position="455"/>
    </location>
</feature>
<dbReference type="STRING" id="1236220.SAMN04488112_12925"/>
<dbReference type="Pfam" id="PF03929">
    <property type="entry name" value="PepSY_TM"/>
    <property type="match status" value="1"/>
</dbReference>
<name>A0A1G6RMU4_9BACL</name>
<accession>A0A1G6RMU4</accession>
<dbReference type="AlphaFoldDB" id="A0A1G6RMU4"/>
<evidence type="ECO:0000259" key="2">
    <source>
        <dbReference type="Pfam" id="PF03413"/>
    </source>
</evidence>
<dbReference type="Pfam" id="PF03413">
    <property type="entry name" value="PepSY"/>
    <property type="match status" value="2"/>
</dbReference>
<dbReference type="OrthoDB" id="111691at2"/>
<dbReference type="EMBL" id="FMZA01000029">
    <property type="protein sequence ID" value="SDD05990.1"/>
    <property type="molecule type" value="Genomic_DNA"/>
</dbReference>
<feature type="transmembrane region" description="Helical" evidence="1">
    <location>
        <begin position="387"/>
        <end position="408"/>
    </location>
</feature>
<dbReference type="RefSeq" id="WP_091573095.1">
    <property type="nucleotide sequence ID" value="NZ_FMZA01000029.1"/>
</dbReference>
<feature type="domain" description="PepSY" evidence="2">
    <location>
        <begin position="293"/>
        <end position="357"/>
    </location>
</feature>
<organism evidence="3 4">
    <name type="scientific">Melghirimyces thermohalophilus</name>
    <dbReference type="NCBI Taxonomy" id="1236220"/>
    <lineage>
        <taxon>Bacteria</taxon>
        <taxon>Bacillati</taxon>
        <taxon>Bacillota</taxon>
        <taxon>Bacilli</taxon>
        <taxon>Bacillales</taxon>
        <taxon>Thermoactinomycetaceae</taxon>
        <taxon>Melghirimyces</taxon>
    </lineage>
</organism>
<feature type="transmembrane region" description="Helical" evidence="1">
    <location>
        <begin position="29"/>
        <end position="53"/>
    </location>
</feature>
<keyword evidence="1" id="KW-0472">Membrane</keyword>
<proteinExistence type="predicted"/>
<dbReference type="PANTHER" id="PTHR34219:SF1">
    <property type="entry name" value="PEPSY DOMAIN-CONTAINING PROTEIN"/>
    <property type="match status" value="1"/>
</dbReference>
<sequence length="471" mass="53186">MSPVDSIQTKPPADSHRNRQPWYAMVWRWHFYAGIVFAPLIIFLAITGGIYIYKPQIESILYKDLYYVETGDQKLSPSEQIANVKKHHPDAEITSYKPSFEANRTSEIEISKDGKELTVFVNPYNGDIVGDLNNNETFMEQMKNLHNGELWGGVVGNRLVELAACWAVILIITGIYLWWPRQRKSIFGTLIPRLRSWKGKRMFWRDLHAVLAVWLSVLLVIQLFSGLMWTEVWGSIAHRVEALSGEGSPVGDQPFEKDAFPKSTIPTKEVADVPWAAENLAVPASESRNSASLPVEKIIQIAKAKNVHPGYKIAFPEGKTGVYTVFLDPAEVYPDRPSPQAQQTLHIDQYDGKVLADYGWDDYGSLGKLISMGIAFHQGEFGPLNQLLMLALVIGIVAIVLSGIVMWWKRRPKGRLGAPSRPRNIKMLKSVAILILILGVFFPLVGLSLIFVWLLDRFILRRIPAIQRWMG</sequence>
<dbReference type="InterPro" id="IPR025711">
    <property type="entry name" value="PepSY"/>
</dbReference>
<evidence type="ECO:0000313" key="3">
    <source>
        <dbReference type="EMBL" id="SDD05990.1"/>
    </source>
</evidence>
<keyword evidence="4" id="KW-1185">Reference proteome</keyword>
<feature type="domain" description="PepSY" evidence="2">
    <location>
        <begin position="74"/>
        <end position="131"/>
    </location>
</feature>
<evidence type="ECO:0000313" key="4">
    <source>
        <dbReference type="Proteomes" id="UP000199387"/>
    </source>
</evidence>